<evidence type="ECO:0000259" key="1">
    <source>
        <dbReference type="Pfam" id="PF12697"/>
    </source>
</evidence>
<dbReference type="Proteomes" id="UP000284547">
    <property type="component" value="Unassembled WGS sequence"/>
</dbReference>
<comment type="caution">
    <text evidence="2">The sequence shown here is derived from an EMBL/GenBank/DDBJ whole genome shotgun (WGS) entry which is preliminary data.</text>
</comment>
<keyword evidence="3" id="KW-1185">Reference proteome</keyword>
<dbReference type="GO" id="GO:0047570">
    <property type="term" value="F:3-oxoadipate enol-lactonase activity"/>
    <property type="evidence" value="ECO:0007669"/>
    <property type="project" value="UniProtKB-EC"/>
</dbReference>
<dbReference type="EMBL" id="QWEY01000004">
    <property type="protein sequence ID" value="RGP37611.1"/>
    <property type="molecule type" value="Genomic_DNA"/>
</dbReference>
<gene>
    <name evidence="2" type="primary">pcaD</name>
    <name evidence="2" type="ORF">D1012_09895</name>
</gene>
<name>A0A411Z3G3_9RHOB</name>
<evidence type="ECO:0000313" key="3">
    <source>
        <dbReference type="Proteomes" id="UP000284547"/>
    </source>
</evidence>
<accession>A0A411Z3G3</accession>
<dbReference type="AlphaFoldDB" id="A0A411Z3G3"/>
<dbReference type="PANTHER" id="PTHR43433:SF5">
    <property type="entry name" value="AB HYDROLASE-1 DOMAIN-CONTAINING PROTEIN"/>
    <property type="match status" value="1"/>
</dbReference>
<proteinExistence type="predicted"/>
<protein>
    <submittedName>
        <fullName evidence="2">3-oxoadipate enol-lactonase</fullName>
        <ecNumber evidence="2">3.1.1.24</ecNumber>
    </submittedName>
</protein>
<dbReference type="InterPro" id="IPR029058">
    <property type="entry name" value="AB_hydrolase_fold"/>
</dbReference>
<dbReference type="EC" id="3.1.1.24" evidence="2"/>
<sequence length="258" mass="27754">MTSETFTACDGLHFGYRPAQGAAPVLVFGNSLGTDLRVWDRVIARLPADWGILRHDKRGHGLSVARTGLSIETMADDVEMLLDHLNIARFVGVGLSVGGLILQRLALRRSDAMPHLVLSDTAAKIGSPEIWNPRIAAVLDQGIASISDAILSRWFAPGYAATPDFQMWRMMLERTPAQGYADVCAAIRDADYTDDLARITAKTLVVVGSDDASTPPALVRAMADRIPGAAFAEIADAGHLPCVEQPDAFVSLLKQHLA</sequence>
<dbReference type="GO" id="GO:0042952">
    <property type="term" value="P:beta-ketoadipate pathway"/>
    <property type="evidence" value="ECO:0007669"/>
    <property type="project" value="InterPro"/>
</dbReference>
<keyword evidence="2" id="KW-0378">Hydrolase</keyword>
<feature type="domain" description="AB hydrolase-1" evidence="1">
    <location>
        <begin position="32"/>
        <end position="251"/>
    </location>
</feature>
<reference evidence="2 3" key="1">
    <citation type="submission" date="2018-08" db="EMBL/GenBank/DDBJ databases">
        <title>Flavobacterium tibetense sp. nov., isolated from a wetland YonghuCo on Tibetan Plateau.</title>
        <authorList>
            <person name="Phurbu D."/>
            <person name="Lu H."/>
            <person name="Xing P."/>
        </authorList>
    </citation>
    <scope>NUCLEOTIDE SEQUENCE [LARGE SCALE GENOMIC DNA]</scope>
    <source>
        <strain evidence="2 3">DJC</strain>
    </source>
</reference>
<evidence type="ECO:0000313" key="2">
    <source>
        <dbReference type="EMBL" id="RGP37611.1"/>
    </source>
</evidence>
<dbReference type="InterPro" id="IPR026968">
    <property type="entry name" value="PcaD/CatD"/>
</dbReference>
<dbReference type="SUPFAM" id="SSF53474">
    <property type="entry name" value="alpha/beta-Hydrolases"/>
    <property type="match status" value="1"/>
</dbReference>
<dbReference type="Gene3D" id="3.40.50.1820">
    <property type="entry name" value="alpha/beta hydrolase"/>
    <property type="match status" value="1"/>
</dbReference>
<dbReference type="PANTHER" id="PTHR43433">
    <property type="entry name" value="HYDROLASE, ALPHA/BETA FOLD FAMILY PROTEIN"/>
    <property type="match status" value="1"/>
</dbReference>
<dbReference type="InterPro" id="IPR000073">
    <property type="entry name" value="AB_hydrolase_1"/>
</dbReference>
<dbReference type="InterPro" id="IPR050471">
    <property type="entry name" value="AB_hydrolase"/>
</dbReference>
<organism evidence="2 3">
    <name type="scientific">Pseudotabrizicola alkalilacus</name>
    <dbReference type="NCBI Taxonomy" id="2305252"/>
    <lineage>
        <taxon>Bacteria</taxon>
        <taxon>Pseudomonadati</taxon>
        <taxon>Pseudomonadota</taxon>
        <taxon>Alphaproteobacteria</taxon>
        <taxon>Rhodobacterales</taxon>
        <taxon>Paracoccaceae</taxon>
        <taxon>Pseudotabrizicola</taxon>
    </lineage>
</organism>
<dbReference type="NCBIfam" id="TIGR02427">
    <property type="entry name" value="protocat_pcaD"/>
    <property type="match status" value="1"/>
</dbReference>
<dbReference type="OrthoDB" id="9793083at2"/>
<dbReference type="Pfam" id="PF12697">
    <property type="entry name" value="Abhydrolase_6"/>
    <property type="match status" value="1"/>
</dbReference>